<keyword evidence="5" id="KW-1185">Reference proteome</keyword>
<dbReference type="AlphaFoldDB" id="A0A0C9VM54"/>
<dbReference type="Pfam" id="PF00651">
    <property type="entry name" value="BTB"/>
    <property type="match status" value="1"/>
</dbReference>
<protein>
    <recommendedName>
        <fullName evidence="6">BTB domain-containing protein</fullName>
    </recommendedName>
</protein>
<feature type="domain" description="BTB" evidence="2">
    <location>
        <begin position="208"/>
        <end position="297"/>
    </location>
</feature>
<dbReference type="Proteomes" id="UP000054279">
    <property type="component" value="Unassembled WGS sequence"/>
</dbReference>
<dbReference type="SUPFAM" id="SSF74924">
    <property type="entry name" value="Cap-Gly domain"/>
    <property type="match status" value="1"/>
</dbReference>
<name>A0A0C9VM54_SPHS4</name>
<dbReference type="EMBL" id="KN837156">
    <property type="protein sequence ID" value="KIJ38950.1"/>
    <property type="molecule type" value="Genomic_DNA"/>
</dbReference>
<evidence type="ECO:0000259" key="2">
    <source>
        <dbReference type="PROSITE" id="PS50097"/>
    </source>
</evidence>
<feature type="region of interest" description="Disordered" evidence="1">
    <location>
        <begin position="601"/>
        <end position="639"/>
    </location>
</feature>
<dbReference type="Gene3D" id="3.30.710.10">
    <property type="entry name" value="Potassium Channel Kv1.1, Chain A"/>
    <property type="match status" value="1"/>
</dbReference>
<dbReference type="OrthoDB" id="2130750at2759"/>
<dbReference type="InterPro" id="IPR011333">
    <property type="entry name" value="SKP1/BTB/POZ_sf"/>
</dbReference>
<dbReference type="Gene3D" id="2.30.30.190">
    <property type="entry name" value="CAP Gly-rich-like domain"/>
    <property type="match status" value="1"/>
</dbReference>
<evidence type="ECO:0008006" key="6">
    <source>
        <dbReference type="Google" id="ProtNLM"/>
    </source>
</evidence>
<dbReference type="SMART" id="SM01052">
    <property type="entry name" value="CAP_GLY"/>
    <property type="match status" value="1"/>
</dbReference>
<dbReference type="PANTHER" id="PTHR22427">
    <property type="entry name" value="GH15728P"/>
    <property type="match status" value="1"/>
</dbReference>
<dbReference type="SMART" id="SM00225">
    <property type="entry name" value="BTB"/>
    <property type="match status" value="1"/>
</dbReference>
<feature type="compositionally biased region" description="Low complexity" evidence="1">
    <location>
        <begin position="601"/>
        <end position="618"/>
    </location>
</feature>
<dbReference type="SUPFAM" id="SSF54695">
    <property type="entry name" value="POZ domain"/>
    <property type="match status" value="1"/>
</dbReference>
<dbReference type="InterPro" id="IPR000210">
    <property type="entry name" value="BTB/POZ_dom"/>
</dbReference>
<dbReference type="PROSITE" id="PS50097">
    <property type="entry name" value="BTB"/>
    <property type="match status" value="1"/>
</dbReference>
<dbReference type="PANTHER" id="PTHR22427:SF7">
    <property type="entry name" value="GH15728P"/>
    <property type="match status" value="1"/>
</dbReference>
<dbReference type="InterPro" id="IPR036859">
    <property type="entry name" value="CAP-Gly_dom_sf"/>
</dbReference>
<dbReference type="HOGENOM" id="CLU_002951_0_0_1"/>
<organism evidence="4 5">
    <name type="scientific">Sphaerobolus stellatus (strain SS14)</name>
    <dbReference type="NCBI Taxonomy" id="990650"/>
    <lineage>
        <taxon>Eukaryota</taxon>
        <taxon>Fungi</taxon>
        <taxon>Dikarya</taxon>
        <taxon>Basidiomycota</taxon>
        <taxon>Agaricomycotina</taxon>
        <taxon>Agaricomycetes</taxon>
        <taxon>Phallomycetidae</taxon>
        <taxon>Geastrales</taxon>
        <taxon>Sphaerobolaceae</taxon>
        <taxon>Sphaerobolus</taxon>
    </lineage>
</organism>
<evidence type="ECO:0000313" key="4">
    <source>
        <dbReference type="EMBL" id="KIJ38950.1"/>
    </source>
</evidence>
<evidence type="ECO:0000259" key="3">
    <source>
        <dbReference type="PROSITE" id="PS50245"/>
    </source>
</evidence>
<feature type="region of interest" description="Disordered" evidence="1">
    <location>
        <begin position="723"/>
        <end position="771"/>
    </location>
</feature>
<sequence>MAPAPPTEEDLPPVALEVACQASTSDWQLHLEQLFHNARDRFPDVVWQLQSEEDVLPSEEVWGHKAIIYARAPPTFQARYFSFRPAPIASPSPYGPSPMPAQSAVSLGLSMSFEALSPARSPSPNPLRVISPAPSGLGNGQPLRLTTTIASSLFSQELEYLYTGKSFGDAFEFLFDSSEHRDDNDGEKHRIDKLRKDLVFMWRSRLYSDVRIQLEGNFSSSTSAQDDPTVTPVFSSHRFILVSRSPYFRNLLLGKFAVPTPPPGQPITLTLPCPPFTPASLHFTLGFIYTGTLAFSHRTFDLDTSFHIMRSASYLSIVSLYAEIEARIIEDMCHGLFMAYTPFSEYEQISGGKWGSVGCKCRQCARRIPRVLEFAGLPDVQNERLLNGARRALVGLYGDGWCTPEFSSLPAKTRDTLLKGVSKRTVPINVFPLLFAAHRALPRLAEGKDKDRDMVIVKDMILAARNKVDSVLCEEAETCFEQPDWLRLMEADGGRFEDGEKVEWVMDAVRRGLNAKNTGMVYQTIVSSILLRPHPENPNETMLSHTSGIRQQVEATREDIVKWLRNRWLNVQQEGGFDDLEGWALKELSHGMFKASSDTLTGSVTTTSISTKSTSTATPATPRANNKSLLHDPGPPSPRPPFMLGATLNVGIPCIISSNRARFRAYARYIGELEGEVGSWVGVEVPVGETWGPDKLEGRSWTDGSWGGRRYFDISNVMEWEEEERRKRRKEGSGSLNRDRTLKREGEQLTVERSKRIRSASPAVSDASVSESRGLFVRPKDVIYVLDAVPDL</sequence>
<evidence type="ECO:0000256" key="1">
    <source>
        <dbReference type="SAM" id="MobiDB-lite"/>
    </source>
</evidence>
<dbReference type="CDD" id="cd18186">
    <property type="entry name" value="BTB_POZ_ZBTB_KLHL-like"/>
    <property type="match status" value="1"/>
</dbReference>
<feature type="compositionally biased region" description="Basic and acidic residues" evidence="1">
    <location>
        <begin position="737"/>
        <end position="754"/>
    </location>
</feature>
<dbReference type="PROSITE" id="PS50245">
    <property type="entry name" value="CAP_GLY_2"/>
    <property type="match status" value="1"/>
</dbReference>
<evidence type="ECO:0000313" key="5">
    <source>
        <dbReference type="Proteomes" id="UP000054279"/>
    </source>
</evidence>
<feature type="domain" description="CAP-Gly" evidence="3">
    <location>
        <begin position="671"/>
        <end position="738"/>
    </location>
</feature>
<proteinExistence type="predicted"/>
<reference evidence="4 5" key="1">
    <citation type="submission" date="2014-06" db="EMBL/GenBank/DDBJ databases">
        <title>Evolutionary Origins and Diversification of the Mycorrhizal Mutualists.</title>
        <authorList>
            <consortium name="DOE Joint Genome Institute"/>
            <consortium name="Mycorrhizal Genomics Consortium"/>
            <person name="Kohler A."/>
            <person name="Kuo A."/>
            <person name="Nagy L.G."/>
            <person name="Floudas D."/>
            <person name="Copeland A."/>
            <person name="Barry K.W."/>
            <person name="Cichocki N."/>
            <person name="Veneault-Fourrey C."/>
            <person name="LaButti K."/>
            <person name="Lindquist E.A."/>
            <person name="Lipzen A."/>
            <person name="Lundell T."/>
            <person name="Morin E."/>
            <person name="Murat C."/>
            <person name="Riley R."/>
            <person name="Ohm R."/>
            <person name="Sun H."/>
            <person name="Tunlid A."/>
            <person name="Henrissat B."/>
            <person name="Grigoriev I.V."/>
            <person name="Hibbett D.S."/>
            <person name="Martin F."/>
        </authorList>
    </citation>
    <scope>NUCLEOTIDE SEQUENCE [LARGE SCALE GENOMIC DNA]</scope>
    <source>
        <strain evidence="4 5">SS14</strain>
    </source>
</reference>
<dbReference type="InterPro" id="IPR000938">
    <property type="entry name" value="CAP-Gly_domain"/>
</dbReference>
<feature type="compositionally biased region" description="Low complexity" evidence="1">
    <location>
        <begin position="759"/>
        <end position="771"/>
    </location>
</feature>
<accession>A0A0C9VM54</accession>
<gene>
    <name evidence="4" type="ORF">M422DRAFT_175812</name>
</gene>